<dbReference type="PANTHER" id="PTHR30383:SF5">
    <property type="entry name" value="SGNH HYDROLASE-TYPE ESTERASE DOMAIN-CONTAINING PROTEIN"/>
    <property type="match status" value="1"/>
</dbReference>
<gene>
    <name evidence="2" type="ORF">B4082_0226</name>
</gene>
<comment type="caution">
    <text evidence="2">The sequence shown here is derived from an EMBL/GenBank/DDBJ whole genome shotgun (WGS) entry which is preliminary data.</text>
</comment>
<dbReference type="Proteomes" id="UP000076501">
    <property type="component" value="Unassembled WGS sequence"/>
</dbReference>
<accession>A0A164IKW9</accession>
<evidence type="ECO:0000259" key="1">
    <source>
        <dbReference type="Pfam" id="PF13472"/>
    </source>
</evidence>
<dbReference type="CDD" id="cd00229">
    <property type="entry name" value="SGNH_hydrolase"/>
    <property type="match status" value="1"/>
</dbReference>
<dbReference type="RefSeq" id="WP_063221075.1">
    <property type="nucleotide sequence ID" value="NZ_LJKA01000002.1"/>
</dbReference>
<dbReference type="PANTHER" id="PTHR30383">
    <property type="entry name" value="THIOESTERASE 1/PROTEASE 1/LYSOPHOSPHOLIPASE L1"/>
    <property type="match status" value="1"/>
</dbReference>
<dbReference type="InterPro" id="IPR013830">
    <property type="entry name" value="SGNH_hydro"/>
</dbReference>
<dbReference type="Pfam" id="PF13472">
    <property type="entry name" value="Lipase_GDSL_2"/>
    <property type="match status" value="1"/>
</dbReference>
<proteinExistence type="predicted"/>
<name>A0A164IKW9_BACCE</name>
<dbReference type="AlphaFoldDB" id="A0A164IKW9"/>
<dbReference type="EMBL" id="LJKA01000002">
    <property type="protein sequence ID" value="KZD41591.1"/>
    <property type="molecule type" value="Genomic_DNA"/>
</dbReference>
<evidence type="ECO:0000313" key="2">
    <source>
        <dbReference type="EMBL" id="KZD41591.1"/>
    </source>
</evidence>
<dbReference type="InterPro" id="IPR036514">
    <property type="entry name" value="SGNH_hydro_sf"/>
</dbReference>
<organism evidence="2 3">
    <name type="scientific">Bacillus cereus</name>
    <dbReference type="NCBI Taxonomy" id="1396"/>
    <lineage>
        <taxon>Bacteria</taxon>
        <taxon>Bacillati</taxon>
        <taxon>Bacillota</taxon>
        <taxon>Bacilli</taxon>
        <taxon>Bacillales</taxon>
        <taxon>Bacillaceae</taxon>
        <taxon>Bacillus</taxon>
        <taxon>Bacillus cereus group</taxon>
    </lineage>
</organism>
<feature type="domain" description="SGNH hydrolase-type esterase" evidence="1">
    <location>
        <begin position="382"/>
        <end position="577"/>
    </location>
</feature>
<dbReference type="PATRIC" id="fig|1396.539.peg.2399"/>
<dbReference type="InterPro" id="IPR051532">
    <property type="entry name" value="Ester_Hydrolysis_Enzymes"/>
</dbReference>
<dbReference type="SUPFAM" id="SSF52266">
    <property type="entry name" value="SGNH hydrolase"/>
    <property type="match status" value="1"/>
</dbReference>
<reference evidence="2 3" key="1">
    <citation type="submission" date="2015-09" db="EMBL/GenBank/DDBJ databases">
        <title>Bacillus cereus food isolates.</title>
        <authorList>
            <person name="Boekhorst J."/>
        </authorList>
    </citation>
    <scope>NUCLEOTIDE SEQUENCE [LARGE SCALE GENOMIC DNA]</scope>
    <source>
        <strain evidence="2 3">B4082</strain>
    </source>
</reference>
<evidence type="ECO:0000313" key="3">
    <source>
        <dbReference type="Proteomes" id="UP000076501"/>
    </source>
</evidence>
<protein>
    <submittedName>
        <fullName evidence="2">Carboxyl esterase family II protein</fullName>
    </submittedName>
</protein>
<dbReference type="Gene3D" id="3.40.50.1110">
    <property type="entry name" value="SGNH hydrolase"/>
    <property type="match status" value="1"/>
</dbReference>
<dbReference type="GO" id="GO:0004622">
    <property type="term" value="F:phosphatidylcholine lysophospholipase activity"/>
    <property type="evidence" value="ECO:0007669"/>
    <property type="project" value="TreeGrafter"/>
</dbReference>
<sequence>MADAPKLLPTDSLRVGYPKINQAIDNANEALKKSGVNFAKLYSNGSKVSVSYDWANKKVTFNTKTEFSTLLISNRWSTNLPQGTQVIESTDTSVTIWYNRISKSFFTMSLSESFTYKLDVNDCLLGYVNFSGKYSTITVDDKMSSALPGVTPASLYSSSEKVNIDYNWKAKTITFDVKQAFGVVVQAPNWSANLPVGKKIITSNESSVNVWYNRISKNYFTMSLAESYTYQQNEDDCFLGLVHFDNNYSTISIDDTVNTNIAEIHATGHYGGLSLPNADFARNQIIIPRNLYIIKGDKNIKYLDVTKEISIPFIDNNGTIPTWQFLWYNSYLDKFFLSEQQYYLNMRNEPNVFYLGYIHFTAKVFIMNNRYQTRKTNTASIIGDSISTYEGYIPEGNVPNGNYSEARRPPYRCWWYGLTHNLFNLVVNESWGGRRVTKTRNDDNASWALHRVASLEKDGIKPDVVFVELGMNDLLGNIEIGNYNGVIDPNDDVTFANCYARLIDGIQTAYPDTRIYCLTIPFAKQKTYKDHKKYNDAIRMIAEQYYCTVIDVTNLGVNHSNHTKYTFDGVHPNEAGMNLIAGRVYNTVRENTLE</sequence>